<dbReference type="RefSeq" id="WP_137312816.1">
    <property type="nucleotide sequence ID" value="NZ_CP040017.1"/>
</dbReference>
<evidence type="ECO:0000313" key="3">
    <source>
        <dbReference type="EMBL" id="MBB3219910.1"/>
    </source>
</evidence>
<sequence>MRIRFTNRPRTWCRPAALLCSALAGGCATQPMHVPGPFPAPLALSEPASPSPSGMAGEAPIASGDWWTALNDAAIDVLVPAALADNPTLSQAIARVDEAGAVLSSRAAQRMPLLQMDLGAARLRELDHETTPATSAATLGLALRWEIDLFGRVRNSVNEASHRLDARHADATAARLALTARVAHTVMALRGCRFAEAVLADDIASREVTLDLSEHHLAAGAMAAVDVHRARAGLAAARTAKAVRGQQCATYTNALVALTGRDAASVAALMAGPVESRTAAAQALPLYAQWIMPRAPSYQLRLPATMLARHPAVLAAEAELAAASSEIAVARAERLPRVDLGAALSGQWLRAPSESATGWSIGPALSVPLFDGGRGAANVAGSQARYRLATAALRGAVRDAALNVENALASSRSAHARLVTTRDAAEAAQATFDATEAMWRAGASSLFVLEDSRRQLASANNDAIAAVQDSSQAWVALVLACGGSPIIPESASQ</sequence>
<evidence type="ECO:0000313" key="4">
    <source>
        <dbReference type="EMBL" id="QCP09930.1"/>
    </source>
</evidence>
<dbReference type="EMBL" id="JACHXS010000001">
    <property type="protein sequence ID" value="MBB3219910.1"/>
    <property type="molecule type" value="Genomic_DNA"/>
</dbReference>
<dbReference type="InterPro" id="IPR010131">
    <property type="entry name" value="MdtP/NodT-like"/>
</dbReference>
<evidence type="ECO:0000313" key="6">
    <source>
        <dbReference type="Proteomes" id="UP000584325"/>
    </source>
</evidence>
<dbReference type="GO" id="GO:0005886">
    <property type="term" value="C:plasma membrane"/>
    <property type="evidence" value="ECO:0007669"/>
    <property type="project" value="UniProtKB-SubCell"/>
</dbReference>
<dbReference type="InterPro" id="IPR003423">
    <property type="entry name" value="OMP_efflux"/>
</dbReference>
<reference evidence="4 5" key="1">
    <citation type="submission" date="2019-05" db="EMBL/GenBank/DDBJ databases">
        <title>Draft Genome Sequences of Six Type Strains of the Genus Massilia.</title>
        <authorList>
            <person name="Miess H."/>
            <person name="Frediansyhah A."/>
            <person name="Gross H."/>
        </authorList>
    </citation>
    <scope>NUCLEOTIDE SEQUENCE [LARGE SCALE GENOMIC DNA]</scope>
    <source>
        <strain evidence="4 5">DSMZ 26121</strain>
    </source>
</reference>
<dbReference type="GO" id="GO:0015562">
    <property type="term" value="F:efflux transmembrane transporter activity"/>
    <property type="evidence" value="ECO:0007669"/>
    <property type="project" value="InterPro"/>
</dbReference>
<protein>
    <submittedName>
        <fullName evidence="4">Efflux transporter outer membrane subunit</fullName>
    </submittedName>
    <submittedName>
        <fullName evidence="3">NodT family efflux transporter outer membrane factor (OMF) lipoprotein</fullName>
    </submittedName>
</protein>
<name>A0A4P8HNE3_9BURK</name>
<keyword evidence="5" id="KW-1185">Reference proteome</keyword>
<keyword evidence="2" id="KW-0472">Membrane</keyword>
<dbReference type="Gene3D" id="1.20.1600.10">
    <property type="entry name" value="Outer membrane efflux proteins (OEP)"/>
    <property type="match status" value="1"/>
</dbReference>
<dbReference type="EMBL" id="CP040017">
    <property type="protein sequence ID" value="QCP09930.1"/>
    <property type="molecule type" value="Genomic_DNA"/>
</dbReference>
<keyword evidence="2" id="KW-1134">Transmembrane beta strand</keyword>
<keyword evidence="2 3" id="KW-0449">Lipoprotein</keyword>
<organism evidence="3 6">
    <name type="scientific">Pseudoduganella umbonata</name>
    <dbReference type="NCBI Taxonomy" id="864828"/>
    <lineage>
        <taxon>Bacteria</taxon>
        <taxon>Pseudomonadati</taxon>
        <taxon>Pseudomonadota</taxon>
        <taxon>Betaproteobacteria</taxon>
        <taxon>Burkholderiales</taxon>
        <taxon>Oxalobacteraceae</taxon>
        <taxon>Telluria group</taxon>
        <taxon>Pseudoduganella</taxon>
    </lineage>
</organism>
<accession>A0A4P8HNE3</accession>
<gene>
    <name evidence="4" type="ORF">FCL38_05475</name>
    <name evidence="3" type="ORF">FHS02_000697</name>
</gene>
<dbReference type="OrthoDB" id="9770517at2"/>
<feature type="signal peptide" evidence="2">
    <location>
        <begin position="1"/>
        <end position="24"/>
    </location>
</feature>
<keyword evidence="2" id="KW-0812">Transmembrane</keyword>
<comment type="subcellular location">
    <subcellularLocation>
        <location evidence="2">Cell membrane</location>
        <topology evidence="2">Lipid-anchor</topology>
    </subcellularLocation>
</comment>
<evidence type="ECO:0000256" key="2">
    <source>
        <dbReference type="RuleBase" id="RU362097"/>
    </source>
</evidence>
<dbReference type="PROSITE" id="PS51257">
    <property type="entry name" value="PROKAR_LIPOPROTEIN"/>
    <property type="match status" value="1"/>
</dbReference>
<evidence type="ECO:0000256" key="1">
    <source>
        <dbReference type="ARBA" id="ARBA00007613"/>
    </source>
</evidence>
<reference evidence="3 6" key="2">
    <citation type="submission" date="2020-08" db="EMBL/GenBank/DDBJ databases">
        <title>Genomic Encyclopedia of Type Strains, Phase III (KMG-III): the genomes of soil and plant-associated and newly described type strains.</title>
        <authorList>
            <person name="Whitman W."/>
        </authorList>
    </citation>
    <scope>NUCLEOTIDE SEQUENCE [LARGE SCALE GENOMIC DNA]</scope>
    <source>
        <strain evidence="3 6">CECT 7753</strain>
    </source>
</reference>
<dbReference type="Gene3D" id="2.20.200.10">
    <property type="entry name" value="Outer membrane efflux proteins (OEP)"/>
    <property type="match status" value="1"/>
</dbReference>
<keyword evidence="2" id="KW-0732">Signal</keyword>
<keyword evidence="2" id="KW-0564">Palmitate</keyword>
<evidence type="ECO:0000313" key="5">
    <source>
        <dbReference type="Proteomes" id="UP000298763"/>
    </source>
</evidence>
<feature type="chain" id="PRO_5031677292" evidence="2">
    <location>
        <begin position="25"/>
        <end position="493"/>
    </location>
</feature>
<dbReference type="Proteomes" id="UP000584325">
    <property type="component" value="Unassembled WGS sequence"/>
</dbReference>
<comment type="similarity">
    <text evidence="1 2">Belongs to the outer membrane factor (OMF) (TC 1.B.17) family.</text>
</comment>
<dbReference type="PANTHER" id="PTHR30203:SF32">
    <property type="entry name" value="CATION EFFLUX SYSTEM PROTEIN CUSC"/>
    <property type="match status" value="1"/>
</dbReference>
<dbReference type="PANTHER" id="PTHR30203">
    <property type="entry name" value="OUTER MEMBRANE CATION EFFLUX PROTEIN"/>
    <property type="match status" value="1"/>
</dbReference>
<dbReference type="NCBIfam" id="TIGR01845">
    <property type="entry name" value="outer_NodT"/>
    <property type="match status" value="1"/>
</dbReference>
<proteinExistence type="inferred from homology"/>
<dbReference type="AlphaFoldDB" id="A0A4P8HNE3"/>
<dbReference type="Proteomes" id="UP000298763">
    <property type="component" value="Chromosome"/>
</dbReference>
<dbReference type="SUPFAM" id="SSF56954">
    <property type="entry name" value="Outer membrane efflux proteins (OEP)"/>
    <property type="match status" value="1"/>
</dbReference>
<dbReference type="Pfam" id="PF02321">
    <property type="entry name" value="OEP"/>
    <property type="match status" value="2"/>
</dbReference>